<evidence type="ECO:0000313" key="3">
    <source>
        <dbReference type="Proteomes" id="UP000286098"/>
    </source>
</evidence>
<name>A0AAX1WKP0_9ENTR</name>
<feature type="transmembrane region" description="Helical" evidence="1">
    <location>
        <begin position="12"/>
        <end position="33"/>
    </location>
</feature>
<evidence type="ECO:0000256" key="1">
    <source>
        <dbReference type="SAM" id="Phobius"/>
    </source>
</evidence>
<dbReference type="Proteomes" id="UP000286098">
    <property type="component" value="Unassembled WGS sequence"/>
</dbReference>
<proteinExistence type="predicted"/>
<accession>A0AAX1WKP0</accession>
<reference evidence="2 3" key="1">
    <citation type="submission" date="2018-10" db="EMBL/GenBank/DDBJ databases">
        <authorList>
            <person name="Vanduin D."/>
            <person name="Fouts D."/>
            <person name="Wright M."/>
            <person name="Sutton G."/>
            <person name="Nguyen K."/>
            <person name="Kreiswirth B."/>
            <person name="Chen L."/>
            <person name="Rojas L."/>
            <person name="Hujer A."/>
            <person name="Hujer K."/>
            <person name="Bonomo R."/>
            <person name="Adams M."/>
        </authorList>
    </citation>
    <scope>NUCLEOTIDE SEQUENCE [LARGE SCALE GENOMIC DNA]</scope>
    <source>
        <strain evidence="2 3">CRK0054</strain>
    </source>
</reference>
<organism evidence="2 3">
    <name type="scientific">Enterobacter roggenkampii</name>
    <dbReference type="NCBI Taxonomy" id="1812935"/>
    <lineage>
        <taxon>Bacteria</taxon>
        <taxon>Pseudomonadati</taxon>
        <taxon>Pseudomonadota</taxon>
        <taxon>Gammaproteobacteria</taxon>
        <taxon>Enterobacterales</taxon>
        <taxon>Enterobacteriaceae</taxon>
        <taxon>Enterobacter</taxon>
        <taxon>Enterobacter cloacae complex</taxon>
    </lineage>
</organism>
<keyword evidence="1" id="KW-0812">Transmembrane</keyword>
<keyword evidence="1" id="KW-1133">Transmembrane helix</keyword>
<sequence>MRNRKLPENTSIYVSIIAMIIALTAMLVSIHTWRRAKRYKIIFKKLKHGDELDDREILLLQKLRKPVRK</sequence>
<gene>
    <name evidence="2" type="ORF">B9059_007865</name>
</gene>
<evidence type="ECO:0000313" key="2">
    <source>
        <dbReference type="EMBL" id="RNT43931.1"/>
    </source>
</evidence>
<dbReference type="AlphaFoldDB" id="A0AAX1WKP0"/>
<dbReference type="EMBL" id="NEYZ02000037">
    <property type="protein sequence ID" value="RNT43931.1"/>
    <property type="molecule type" value="Genomic_DNA"/>
</dbReference>
<comment type="caution">
    <text evidence="2">The sequence shown here is derived from an EMBL/GenBank/DDBJ whole genome shotgun (WGS) entry which is preliminary data.</text>
</comment>
<keyword evidence="1" id="KW-0472">Membrane</keyword>
<protein>
    <submittedName>
        <fullName evidence="2">Uncharacterized protein</fullName>
    </submittedName>
</protein>